<reference evidence="3" key="1">
    <citation type="submission" date="2016-10" db="EMBL/GenBank/DDBJ databases">
        <authorList>
            <person name="Varghese N."/>
            <person name="Submissions S."/>
        </authorList>
    </citation>
    <scope>NUCLEOTIDE SEQUENCE [LARGE SCALE GENOMIC DNA]</scope>
    <source>
        <strain evidence="3">DSM 21580</strain>
    </source>
</reference>
<keyword evidence="1" id="KW-0175">Coiled coil</keyword>
<keyword evidence="3" id="KW-1185">Reference proteome</keyword>
<feature type="coiled-coil region" evidence="1">
    <location>
        <begin position="66"/>
        <end position="111"/>
    </location>
</feature>
<evidence type="ECO:0000313" key="3">
    <source>
        <dbReference type="Proteomes" id="UP000236738"/>
    </source>
</evidence>
<sequence length="338" mass="39651">MQTIQNLKETLFSDCRTLIQKLNESENAEALITEQGALFQLMEKVSLLKNLDSITKNIEGERHSNLEKSNAEKIETENYIQRLKEEYWKTLEEKENQIAELTSQIKLSADRQMVATNIEDDLEEIRPKLPLEDFFVSQENSEEEKPENITTEIKEDTILPILETEKENEVSGKNDEAEKEENRRKIVEFDRKDEISVEKEPVFNDFKHETHAEKKFRLGKIKGLSVVKSLFDDDFSDLSETVIEKKTPLQSRNMDAKLMEAEKPKLDFRIDLNDKVAFTKLLFKGDEAYLRATINQLNSYKTLQEAKEYLSELYYENGWQKVDDYAQRLWALVENKFN</sequence>
<dbReference type="EMBL" id="FNUS01000003">
    <property type="protein sequence ID" value="SEG18642.1"/>
    <property type="molecule type" value="Genomic_DNA"/>
</dbReference>
<name>A0A1H5Y481_9FLAO</name>
<gene>
    <name evidence="2" type="ORF">SAMN05421847_1664</name>
</gene>
<dbReference type="AlphaFoldDB" id="A0A1H5Y481"/>
<evidence type="ECO:0000256" key="1">
    <source>
        <dbReference type="SAM" id="Coils"/>
    </source>
</evidence>
<protein>
    <submittedName>
        <fullName evidence="2">Uncharacterized protein</fullName>
    </submittedName>
</protein>
<accession>A0A1H5Y481</accession>
<proteinExistence type="predicted"/>
<organism evidence="2 3">
    <name type="scientific">Halpernia humi</name>
    <dbReference type="NCBI Taxonomy" id="493375"/>
    <lineage>
        <taxon>Bacteria</taxon>
        <taxon>Pseudomonadati</taxon>
        <taxon>Bacteroidota</taxon>
        <taxon>Flavobacteriia</taxon>
        <taxon>Flavobacteriales</taxon>
        <taxon>Weeksellaceae</taxon>
        <taxon>Chryseobacterium group</taxon>
        <taxon>Halpernia</taxon>
    </lineage>
</organism>
<dbReference type="Proteomes" id="UP000236738">
    <property type="component" value="Unassembled WGS sequence"/>
</dbReference>
<dbReference type="RefSeq" id="WP_103913623.1">
    <property type="nucleotide sequence ID" value="NZ_FNUS01000003.1"/>
</dbReference>
<dbReference type="OrthoDB" id="1100725at2"/>
<evidence type="ECO:0000313" key="2">
    <source>
        <dbReference type="EMBL" id="SEG18642.1"/>
    </source>
</evidence>